<dbReference type="Proteomes" id="UP000199679">
    <property type="component" value="Chromosome I"/>
</dbReference>
<gene>
    <name evidence="2" type="ORF">SAMN05216490_0319</name>
</gene>
<protein>
    <submittedName>
        <fullName evidence="2">Gliding motility-associated C-terminal domain-containing protein</fullName>
    </submittedName>
</protein>
<feature type="domain" description="Ig-like" evidence="1">
    <location>
        <begin position="1264"/>
        <end position="1340"/>
    </location>
</feature>
<dbReference type="Pfam" id="PF19081">
    <property type="entry name" value="Ig_7"/>
    <property type="match status" value="7"/>
</dbReference>
<dbReference type="Gene3D" id="2.60.40.10">
    <property type="entry name" value="Immunoglobulins"/>
    <property type="match status" value="1"/>
</dbReference>
<evidence type="ECO:0000313" key="3">
    <source>
        <dbReference type="Proteomes" id="UP000199679"/>
    </source>
</evidence>
<organism evidence="2 3">
    <name type="scientific">Mucilaginibacter mallensis</name>
    <dbReference type="NCBI Taxonomy" id="652787"/>
    <lineage>
        <taxon>Bacteria</taxon>
        <taxon>Pseudomonadati</taxon>
        <taxon>Bacteroidota</taxon>
        <taxon>Sphingobacteriia</taxon>
        <taxon>Sphingobacteriales</taxon>
        <taxon>Sphingobacteriaceae</taxon>
        <taxon>Mucilaginibacter</taxon>
    </lineage>
</organism>
<accession>A0A1H1NHA6</accession>
<evidence type="ECO:0000313" key="2">
    <source>
        <dbReference type="EMBL" id="SDR98220.1"/>
    </source>
</evidence>
<feature type="domain" description="Ig-like" evidence="1">
    <location>
        <begin position="1004"/>
        <end position="1087"/>
    </location>
</feature>
<dbReference type="EMBL" id="LT629740">
    <property type="protein sequence ID" value="SDR98220.1"/>
    <property type="molecule type" value="Genomic_DNA"/>
</dbReference>
<keyword evidence="3" id="KW-1185">Reference proteome</keyword>
<proteinExistence type="predicted"/>
<feature type="domain" description="Ig-like" evidence="1">
    <location>
        <begin position="1175"/>
        <end position="1259"/>
    </location>
</feature>
<dbReference type="PANTHER" id="PTHR35580">
    <property type="entry name" value="CELL SURFACE GLYCOPROTEIN (S-LAYER PROTEIN)-LIKE PROTEIN"/>
    <property type="match status" value="1"/>
</dbReference>
<dbReference type="InterPro" id="IPR044023">
    <property type="entry name" value="Ig_7"/>
</dbReference>
<dbReference type="OrthoDB" id="5726170at2"/>
<feature type="domain" description="Ig-like" evidence="1">
    <location>
        <begin position="920"/>
        <end position="999"/>
    </location>
</feature>
<dbReference type="NCBIfam" id="TIGR04131">
    <property type="entry name" value="Bac_Flav_CTERM"/>
    <property type="match status" value="1"/>
</dbReference>
<dbReference type="STRING" id="652787.SAMN05216490_0319"/>
<dbReference type="PANTHER" id="PTHR35580:SF1">
    <property type="entry name" value="PHYTASE-LIKE DOMAIN-CONTAINING PROTEIN"/>
    <property type="match status" value="1"/>
</dbReference>
<name>A0A1H1NHA6_MUCMA</name>
<dbReference type="Pfam" id="PF13585">
    <property type="entry name" value="CHU_C"/>
    <property type="match status" value="1"/>
</dbReference>
<sequence>MIKFVRTLLITVLLFIPLLSMCQIATPKWVDDIGGPTSNCISSAVKVDKQNNVYVAGFYDGTADFDPSAGVYNLTASGGGFDIFVAKYTSAGALIWAKSFGGDGTDQVNSMTVDINGNPIISGQYNSTSINFGSATIQNGGDWDAFVIKLNTNGGFVWAKSVGGSSTDYGAHVASDSQGNIVQCLRFESSFSLGGKSYSSTSGSFNALTVKYDPNGNVLWAINLPDATRSESIFSEFDSQNNTVVCGHFESNDNFNPLGTAYNLNGNGNSTYIAKYSPSGILIWVKSFTGTVVGDNTNLCINSKDDIYIDGPFTSQMNFGTVTLNPSGSQDIFLSKYSSAGVFQSVNDVGGSGGSIFNYGIVCSKDDYVYVSGYFSGTIDFDPSATSNALVSDHGLQDFFLAKYDSNLNYKWAFNGGNNSCSQNLGRNVAIDNNNDVLYTGGFCSTVNFSASACTPVIRTAQSGSRDCFLAKYTQSVASAQAQITGFSIPQQSSPAVIDQTNLIITVTVPAGTNVKALVPTVAYTSGVTLAPVSGAAQDFTNAVTYTLSANCSSLNYTVNVVFAAGAIPQAEYVCSGDVATWYGEIKTSTPTSYLWQISQNNVWASAPGTNNEVNYTTPVLNNNTGAAIIYNYRRQVIIQGVTSYDSYFDVTINAAILNNTIIAPAVIAFCSNGDPSSITGSTPTGGLATYPYQWQSSTDNTTFVNINGAIAKDYDPSAISSTTYYRRMITSGQCPSYSNTVTITISPTPATPVSTAAAVSICTGSGVGLSVSNPQAGVTYNWYDSPAKTTLLHTGTNYTTGLLTSNTTYYIEATNGSCTSTSLATVQVTVVALPSAPALATNSVSTCYGSSLTLTDDAPQDGHYNWYTVPTGGTAVGSGVTFVTGALTQNTTYYVENVNTTGCISATRTKFDITVIPLPAAPQIQTPLPVCSGTASTLNIATPQAGLTYNWYAAATGGTLLGTGTSYKQTDLTDNTYYAEAVNANSCTSASRTQVIITPIDLPVAPQASSPAGICSGSTATLAVTSPQANLTYNWYAAATGGTLLASGNSYTTSALATSTTYYVEAMSNIGGCTSITRTAVQVNVTQPPVTPTPVSPTVSVCSGSTTSLSINNPQTGVVYNWYDSATKTNLLFTGPSYTIKLINANTTFYIEAVNGPCTTPSMGSVQVNVIALPVTPAVVKSPVSICSGTQASLSVASPQSGITYNWYNTATGGTSVFTGTDFSTPQLSSSTTYYVEAVNSNSCTSAVRTAASVIVTPTPGIITQNISICPGTSSTIVASSSDPDATISWYTSNASTTPLATGSNFKTPVLNNNAIYYAEAVNNTTGCISVTRSIATVTMYQQLAAPVVTVGGTTVTTVTFSWGAVDGASGYQVSMDGGVTFNTPSSGTSGLTHTITGLKLGESVTIMVEATGASTCQLSGSSTAVTGVAHNSVHDLIYVANAFTPNGDGVNDVVYVHSEEIKSLNFYVYDQWGEMLFKSTSQSVGWDGTYKGTKQPVGVYVYYVQAVMNDGQQVTKKGTITLLK</sequence>
<dbReference type="InterPro" id="IPR052918">
    <property type="entry name" value="Motility_Chemotaxis_Reg"/>
</dbReference>
<dbReference type="InterPro" id="IPR013783">
    <property type="entry name" value="Ig-like_fold"/>
</dbReference>
<evidence type="ECO:0000259" key="1">
    <source>
        <dbReference type="Pfam" id="PF19081"/>
    </source>
</evidence>
<dbReference type="RefSeq" id="WP_091368142.1">
    <property type="nucleotide sequence ID" value="NZ_LT629740.1"/>
</dbReference>
<dbReference type="Gene3D" id="2.60.40.2340">
    <property type="match status" value="1"/>
</dbReference>
<dbReference type="InterPro" id="IPR026341">
    <property type="entry name" value="T9SS_type_B"/>
</dbReference>
<feature type="domain" description="Ig-like" evidence="1">
    <location>
        <begin position="1090"/>
        <end position="1171"/>
    </location>
</feature>
<feature type="domain" description="Ig-like" evidence="1">
    <location>
        <begin position="750"/>
        <end position="831"/>
    </location>
</feature>
<feature type="domain" description="Ig-like" evidence="1">
    <location>
        <begin position="835"/>
        <end position="918"/>
    </location>
</feature>
<reference evidence="2 3" key="1">
    <citation type="submission" date="2016-10" db="EMBL/GenBank/DDBJ databases">
        <authorList>
            <person name="de Groot N.N."/>
        </authorList>
    </citation>
    <scope>NUCLEOTIDE SEQUENCE [LARGE SCALE GENOMIC DNA]</scope>
    <source>
        <strain evidence="2 3">MP1X4</strain>
    </source>
</reference>